<dbReference type="EMBL" id="GDHC01018953">
    <property type="protein sequence ID" value="JAP99675.1"/>
    <property type="molecule type" value="Transcribed_RNA"/>
</dbReference>
<feature type="compositionally biased region" description="Polar residues" evidence="1">
    <location>
        <begin position="151"/>
        <end position="162"/>
    </location>
</feature>
<name>A0A0A9YAD4_LYGHE</name>
<evidence type="ECO:0000313" key="2">
    <source>
        <dbReference type="EMBL" id="JAG30042.1"/>
    </source>
</evidence>
<protein>
    <submittedName>
        <fullName evidence="2">Putative chitinase 3</fullName>
    </submittedName>
</protein>
<feature type="compositionally biased region" description="Basic and acidic residues" evidence="1">
    <location>
        <begin position="168"/>
        <end position="177"/>
    </location>
</feature>
<feature type="compositionally biased region" description="Low complexity" evidence="1">
    <location>
        <begin position="138"/>
        <end position="147"/>
    </location>
</feature>
<gene>
    <name evidence="2" type="primary">Cht3_14</name>
    <name evidence="2" type="ORF">CM83_9919</name>
    <name evidence="3" type="ORF">g.4296</name>
</gene>
<reference evidence="3" key="3">
    <citation type="journal article" date="2016" name="Gigascience">
        <title>De novo construction of an expanded transcriptome assembly for the western tarnished plant bug, Lygus hesperus.</title>
        <authorList>
            <person name="Tassone E.E."/>
            <person name="Geib S.M."/>
            <person name="Hall B."/>
            <person name="Fabrick J.A."/>
            <person name="Brent C.S."/>
            <person name="Hull J.J."/>
        </authorList>
    </citation>
    <scope>NUCLEOTIDE SEQUENCE</scope>
</reference>
<evidence type="ECO:0000256" key="1">
    <source>
        <dbReference type="SAM" id="MobiDB-lite"/>
    </source>
</evidence>
<organism evidence="2">
    <name type="scientific">Lygus hesperus</name>
    <name type="common">Western plant bug</name>
    <dbReference type="NCBI Taxonomy" id="30085"/>
    <lineage>
        <taxon>Eukaryota</taxon>
        <taxon>Metazoa</taxon>
        <taxon>Ecdysozoa</taxon>
        <taxon>Arthropoda</taxon>
        <taxon>Hexapoda</taxon>
        <taxon>Insecta</taxon>
        <taxon>Pterygota</taxon>
        <taxon>Neoptera</taxon>
        <taxon>Paraneoptera</taxon>
        <taxon>Hemiptera</taxon>
        <taxon>Heteroptera</taxon>
        <taxon>Panheteroptera</taxon>
        <taxon>Cimicomorpha</taxon>
        <taxon>Miridae</taxon>
        <taxon>Mirini</taxon>
        <taxon>Lygus</taxon>
    </lineage>
</organism>
<accession>A0A0A9YAD4</accession>
<dbReference type="AlphaFoldDB" id="A0A0A9YAD4"/>
<feature type="region of interest" description="Disordered" evidence="1">
    <location>
        <begin position="138"/>
        <end position="185"/>
    </location>
</feature>
<sequence>MCMARGANHNQLACIRSATLALDLKPALELALFARAVAFTQDGVWQSRRHFEGDFVALHKYFPKSKYLLELLTLKLPDPASTGRFGDIYRMDLDFTKPEVRDALGHQKRIFEHLTKLFSSNLHLADQFPQVCKLITESTSSNPSSEDNSTRARNTAQPSTDQGAAVGDVEKRTEAHKCQPSTGATRHTNPCCNLLYTLWDYCLSWWYQISSHPPLLKELNL</sequence>
<proteinExistence type="predicted"/>
<dbReference type="EMBL" id="GBHO01013562">
    <property type="protein sequence ID" value="JAG30042.1"/>
    <property type="molecule type" value="Transcribed_RNA"/>
</dbReference>
<reference evidence="2" key="2">
    <citation type="submission" date="2014-07" db="EMBL/GenBank/DDBJ databases">
        <authorList>
            <person name="Hull J."/>
        </authorList>
    </citation>
    <scope>NUCLEOTIDE SEQUENCE</scope>
</reference>
<evidence type="ECO:0000313" key="3">
    <source>
        <dbReference type="EMBL" id="JAP99675.1"/>
    </source>
</evidence>
<reference evidence="2" key="1">
    <citation type="journal article" date="2014" name="PLoS ONE">
        <title>Transcriptome-Based Identification of ABC Transporters in the Western Tarnished Plant Bug Lygus hesperus.</title>
        <authorList>
            <person name="Hull J.J."/>
            <person name="Chaney K."/>
            <person name="Geib S.M."/>
            <person name="Fabrick J.A."/>
            <person name="Brent C.S."/>
            <person name="Walsh D."/>
            <person name="Lavine L.C."/>
        </authorList>
    </citation>
    <scope>NUCLEOTIDE SEQUENCE</scope>
</reference>